<reference evidence="1" key="1">
    <citation type="submission" date="2018-02" db="EMBL/GenBank/DDBJ databases">
        <title>Rhizophora mucronata_Transcriptome.</title>
        <authorList>
            <person name="Meera S.P."/>
            <person name="Sreeshan A."/>
            <person name="Augustine A."/>
        </authorList>
    </citation>
    <scope>NUCLEOTIDE SEQUENCE</scope>
    <source>
        <tissue evidence="1">Leaf</tissue>
    </source>
</reference>
<accession>A0A2P2MHX2</accession>
<proteinExistence type="predicted"/>
<name>A0A2P2MHX2_RHIMU</name>
<organism evidence="1">
    <name type="scientific">Rhizophora mucronata</name>
    <name type="common">Asiatic mangrove</name>
    <dbReference type="NCBI Taxonomy" id="61149"/>
    <lineage>
        <taxon>Eukaryota</taxon>
        <taxon>Viridiplantae</taxon>
        <taxon>Streptophyta</taxon>
        <taxon>Embryophyta</taxon>
        <taxon>Tracheophyta</taxon>
        <taxon>Spermatophyta</taxon>
        <taxon>Magnoliopsida</taxon>
        <taxon>eudicotyledons</taxon>
        <taxon>Gunneridae</taxon>
        <taxon>Pentapetalae</taxon>
        <taxon>rosids</taxon>
        <taxon>fabids</taxon>
        <taxon>Malpighiales</taxon>
        <taxon>Rhizophoraceae</taxon>
        <taxon>Rhizophora</taxon>
    </lineage>
</organism>
<dbReference type="EMBL" id="GGEC01049349">
    <property type="protein sequence ID" value="MBX29833.1"/>
    <property type="molecule type" value="Transcribed_RNA"/>
</dbReference>
<sequence>MQFCKKIFLSSALCHCISTHSNAKYLETSHPNLTIFLLSKHFSTIINRKRKDLIKKKKKRKKKRCKTVGSGKQCRYTRSTHHRIKVPLKA</sequence>
<evidence type="ECO:0000313" key="1">
    <source>
        <dbReference type="EMBL" id="MBX29833.1"/>
    </source>
</evidence>
<dbReference type="AlphaFoldDB" id="A0A2P2MHX2"/>
<protein>
    <submittedName>
        <fullName evidence="1">Guanylate-binding protein 5</fullName>
    </submittedName>
</protein>